<keyword evidence="4" id="KW-1185">Reference proteome</keyword>
<proteinExistence type="predicted"/>
<dbReference type="InterPro" id="IPR021255">
    <property type="entry name" value="DUF2807"/>
</dbReference>
<dbReference type="RefSeq" id="WP_275110327.1">
    <property type="nucleotide sequence ID" value="NZ_JAKJSC010000002.1"/>
</dbReference>
<sequence length="247" mass="27557">MKNKLSIFILLLAVLCSCDALNPFEEEGEYIEKRIDLPGISGVQNNNIFKIILVEDDDEFVLLKGGENIISKVSIQINEQNVIIDHSHKNIFTNYDQIVAEFHLKEFKKIATEAPSNYSTQGTISGDILDIDVTSASELVEMNLSLNYNSLDFHTYGSVAGGYEFSGFCLDAKYVLIGISNIKASRLQTSNTNLIQNGIGEAHIWVEKKLNTTIYTSGNIYYKGNPEITIKRVQVNNQSPTARVIPE</sequence>
<evidence type="ECO:0000259" key="2">
    <source>
        <dbReference type="Pfam" id="PF10988"/>
    </source>
</evidence>
<evidence type="ECO:0000256" key="1">
    <source>
        <dbReference type="SAM" id="SignalP"/>
    </source>
</evidence>
<gene>
    <name evidence="3" type="ORF">L3049_13410</name>
</gene>
<dbReference type="PROSITE" id="PS51257">
    <property type="entry name" value="PROKAR_LIPOPROTEIN"/>
    <property type="match status" value="1"/>
</dbReference>
<protein>
    <submittedName>
        <fullName evidence="3">DUF2807 domain-containing protein</fullName>
    </submittedName>
</protein>
<organism evidence="3 4">
    <name type="scientific">Paralabilibaculum antarcticum</name>
    <dbReference type="NCBI Taxonomy" id="2912572"/>
    <lineage>
        <taxon>Bacteria</taxon>
        <taxon>Pseudomonadati</taxon>
        <taxon>Bacteroidota</taxon>
        <taxon>Bacteroidia</taxon>
        <taxon>Marinilabiliales</taxon>
        <taxon>Marinifilaceae</taxon>
        <taxon>Paralabilibaculum</taxon>
    </lineage>
</organism>
<feature type="signal peptide" evidence="1">
    <location>
        <begin position="1"/>
        <end position="20"/>
    </location>
</feature>
<name>A0ABT5VU98_9BACT</name>
<evidence type="ECO:0000313" key="4">
    <source>
        <dbReference type="Proteomes" id="UP001528920"/>
    </source>
</evidence>
<reference evidence="3 4" key="1">
    <citation type="submission" date="2022-01" db="EMBL/GenBank/DDBJ databases">
        <title>Labilibaculum sp. nov, a marine bacterium isolated from Antarctica.</title>
        <authorList>
            <person name="Dai W."/>
        </authorList>
    </citation>
    <scope>NUCLEOTIDE SEQUENCE [LARGE SCALE GENOMIC DNA]</scope>
    <source>
        <strain evidence="3 4">DW002</strain>
    </source>
</reference>
<evidence type="ECO:0000313" key="3">
    <source>
        <dbReference type="EMBL" id="MDE5418998.1"/>
    </source>
</evidence>
<accession>A0ABT5VU98</accession>
<dbReference type="EMBL" id="JAKJSC010000002">
    <property type="protein sequence ID" value="MDE5418998.1"/>
    <property type="molecule type" value="Genomic_DNA"/>
</dbReference>
<comment type="caution">
    <text evidence="3">The sequence shown here is derived from an EMBL/GenBank/DDBJ whole genome shotgun (WGS) entry which is preliminary data.</text>
</comment>
<dbReference type="Gene3D" id="2.160.20.120">
    <property type="match status" value="1"/>
</dbReference>
<keyword evidence="1" id="KW-0732">Signal</keyword>
<feature type="domain" description="Putative auto-transporter adhesin head GIN" evidence="2">
    <location>
        <begin position="42"/>
        <end position="226"/>
    </location>
</feature>
<dbReference type="Proteomes" id="UP001528920">
    <property type="component" value="Unassembled WGS sequence"/>
</dbReference>
<feature type="chain" id="PRO_5047137731" evidence="1">
    <location>
        <begin position="21"/>
        <end position="247"/>
    </location>
</feature>
<dbReference type="Pfam" id="PF10988">
    <property type="entry name" value="DUF2807"/>
    <property type="match status" value="1"/>
</dbReference>